<proteinExistence type="predicted"/>
<dbReference type="EMBL" id="MIHA01000020">
    <property type="protein sequence ID" value="ODQ87671.1"/>
    <property type="molecule type" value="Genomic_DNA"/>
</dbReference>
<feature type="region of interest" description="Disordered" evidence="1">
    <location>
        <begin position="133"/>
        <end position="193"/>
    </location>
</feature>
<name>A0A1E3RCY6_MYCFV</name>
<dbReference type="AlphaFoldDB" id="A0A1E3RCY6"/>
<feature type="compositionally biased region" description="Low complexity" evidence="1">
    <location>
        <begin position="133"/>
        <end position="149"/>
    </location>
</feature>
<feature type="region of interest" description="Disordered" evidence="1">
    <location>
        <begin position="1"/>
        <end position="63"/>
    </location>
</feature>
<dbReference type="InterPro" id="IPR038468">
    <property type="entry name" value="MmpS_C"/>
</dbReference>
<dbReference type="Gene3D" id="2.60.40.2880">
    <property type="entry name" value="MmpS1-5, C-terminal soluble domain"/>
    <property type="match status" value="1"/>
</dbReference>
<dbReference type="OrthoDB" id="4761936at2"/>
<accession>A0A1E3RCY6</accession>
<comment type="caution">
    <text evidence="3">The sequence shown here is derived from an EMBL/GenBank/DDBJ whole genome shotgun (WGS) entry which is preliminary data.</text>
</comment>
<dbReference type="STRING" id="1776.BHQ18_22975"/>
<dbReference type="Proteomes" id="UP000094053">
    <property type="component" value="Unassembled WGS sequence"/>
</dbReference>
<feature type="compositionally biased region" description="Low complexity" evidence="1">
    <location>
        <begin position="174"/>
        <end position="183"/>
    </location>
</feature>
<dbReference type="RefSeq" id="WP_069415952.1">
    <property type="nucleotide sequence ID" value="NZ_MIHA01000020.1"/>
</dbReference>
<keyword evidence="2" id="KW-1133">Transmembrane helix</keyword>
<sequence length="282" mass="29462">MNRPYTAASPYSLTPTERIRTYTEEPPADGYDRGYGSYSGGYSSGYEGLRETERYGSQPYEPEAPEAYDKAYDEDYDEFAPQYDEERIDRRWMWIAGIAGVILFVAIGTTGIILGGGDSGSVSATATSEAATSAAPATSSAPRAGTAAPLVPSLPPETVTTVSPSAEATPSPVAEPSATQAPPAAAPPPVAPAPRTITYRVTGTRPLLDLVTIIYTDGRGALQTDVNVALPWAKTVVLDPGVELKSVTATSVTGQLNCSITDAAGTLITAQNNNAMIATCTQ</sequence>
<gene>
    <name evidence="3" type="ORF">BHQ18_22975</name>
</gene>
<keyword evidence="2" id="KW-0812">Transmembrane</keyword>
<evidence type="ECO:0000313" key="4">
    <source>
        <dbReference type="Proteomes" id="UP000094053"/>
    </source>
</evidence>
<organism evidence="3 4">
    <name type="scientific">Mycolicibacterium flavescens</name>
    <name type="common">Mycobacterium flavescens</name>
    <dbReference type="NCBI Taxonomy" id="1776"/>
    <lineage>
        <taxon>Bacteria</taxon>
        <taxon>Bacillati</taxon>
        <taxon>Actinomycetota</taxon>
        <taxon>Actinomycetes</taxon>
        <taxon>Mycobacteriales</taxon>
        <taxon>Mycobacteriaceae</taxon>
        <taxon>Mycolicibacterium</taxon>
    </lineage>
</organism>
<protein>
    <recommendedName>
        <fullName evidence="5">MmpS3 protein</fullName>
    </recommendedName>
</protein>
<evidence type="ECO:0000256" key="2">
    <source>
        <dbReference type="SAM" id="Phobius"/>
    </source>
</evidence>
<feature type="compositionally biased region" description="Polar residues" evidence="1">
    <location>
        <begin position="158"/>
        <end position="168"/>
    </location>
</feature>
<feature type="transmembrane region" description="Helical" evidence="2">
    <location>
        <begin position="92"/>
        <end position="114"/>
    </location>
</feature>
<evidence type="ECO:0008006" key="5">
    <source>
        <dbReference type="Google" id="ProtNLM"/>
    </source>
</evidence>
<keyword evidence="4" id="KW-1185">Reference proteome</keyword>
<evidence type="ECO:0000313" key="3">
    <source>
        <dbReference type="EMBL" id="ODQ87671.1"/>
    </source>
</evidence>
<reference evidence="4" key="1">
    <citation type="submission" date="2016-09" db="EMBL/GenBank/DDBJ databases">
        <authorList>
            <person name="Greninger A.L."/>
            <person name="Jerome K.R."/>
            <person name="Mcnair B."/>
            <person name="Wallis C."/>
            <person name="Fang F."/>
        </authorList>
    </citation>
    <scope>NUCLEOTIDE SEQUENCE [LARGE SCALE GENOMIC DNA]</scope>
    <source>
        <strain evidence="4">M6</strain>
    </source>
</reference>
<keyword evidence="2" id="KW-0472">Membrane</keyword>
<evidence type="ECO:0000256" key="1">
    <source>
        <dbReference type="SAM" id="MobiDB-lite"/>
    </source>
</evidence>